<dbReference type="AlphaFoldDB" id="A0A2P4XN61"/>
<evidence type="ECO:0008006" key="3">
    <source>
        <dbReference type="Google" id="ProtNLM"/>
    </source>
</evidence>
<reference evidence="1 2" key="1">
    <citation type="journal article" date="2017" name="Genome Biol. Evol.">
        <title>Phytophthora megakarya and P. palmivora, closely related causal agents of cacao black pod rot, underwent increases in genome sizes and gene numbers by different mechanisms.</title>
        <authorList>
            <person name="Ali S.S."/>
            <person name="Shao J."/>
            <person name="Lary D.J."/>
            <person name="Kronmiller B."/>
            <person name="Shen D."/>
            <person name="Strem M.D."/>
            <person name="Amoako-Attah I."/>
            <person name="Akrofi A.Y."/>
            <person name="Begoude B.A."/>
            <person name="Ten Hoopen G.M."/>
            <person name="Coulibaly K."/>
            <person name="Kebe B.I."/>
            <person name="Melnick R.L."/>
            <person name="Guiltinan M.J."/>
            <person name="Tyler B.M."/>
            <person name="Meinhardt L.W."/>
            <person name="Bailey B.A."/>
        </authorList>
    </citation>
    <scope>NUCLEOTIDE SEQUENCE [LARGE SCALE GENOMIC DNA]</scope>
    <source>
        <strain evidence="2">sbr112.9</strain>
    </source>
</reference>
<evidence type="ECO:0000313" key="1">
    <source>
        <dbReference type="EMBL" id="POM66995.1"/>
    </source>
</evidence>
<accession>A0A2P4XN61</accession>
<dbReference type="Proteomes" id="UP000237271">
    <property type="component" value="Unassembled WGS sequence"/>
</dbReference>
<protein>
    <recommendedName>
        <fullName evidence="3">MULE transposase domain-containing protein</fullName>
    </recommendedName>
</protein>
<evidence type="ECO:0000313" key="2">
    <source>
        <dbReference type="Proteomes" id="UP000237271"/>
    </source>
</evidence>
<dbReference type="OrthoDB" id="129414at2759"/>
<organism evidence="1 2">
    <name type="scientific">Phytophthora palmivora</name>
    <dbReference type="NCBI Taxonomy" id="4796"/>
    <lineage>
        <taxon>Eukaryota</taxon>
        <taxon>Sar</taxon>
        <taxon>Stramenopiles</taxon>
        <taxon>Oomycota</taxon>
        <taxon>Peronosporomycetes</taxon>
        <taxon>Peronosporales</taxon>
        <taxon>Peronosporaceae</taxon>
        <taxon>Phytophthora</taxon>
    </lineage>
</organism>
<comment type="caution">
    <text evidence="1">The sequence shown here is derived from an EMBL/GenBank/DDBJ whole genome shotgun (WGS) entry which is preliminary data.</text>
</comment>
<proteinExistence type="predicted"/>
<dbReference type="EMBL" id="NCKW01009492">
    <property type="protein sequence ID" value="POM66995.1"/>
    <property type="molecule type" value="Genomic_DNA"/>
</dbReference>
<name>A0A2P4XN61_9STRA</name>
<keyword evidence="2" id="KW-1185">Reference proteome</keyword>
<sequence length="566" mass="64582">MVATIHERILQQVERNELCRSSNNVVKNELSVLQREVSEVVATFAKVEEVRDAVNQLNQGKPSSGRSVARTLTTIRLMEEELYKRVLAHVPTLQLHLSYNAVVQQEFSSVNVAMDDVVATVGKLEEVPQHTPQIRLARTSCHLLKLQTYRSSRPPRVHSADATEHVQRLVDSAVFDNIGMSEQNPRCVVYFSDSIMQDDRAIAQAVKQTRFVLVSHAISYFTITWKFNANKLNQPCCTLIQPLKLSVRVTRFTSLVILTKLGTFFQLRTFARPDAKLLIFMLKIAILATYQEAFAPEFCMMDADKAQFSACTTELPTTEIMMCFYHVMDYVFKQTRIRGVEPKQSASFFADMYDLHFAHRTEFDTLKTTIILKWENLPVGSAAGGMAQYIMSSWISNPRFSKWQAFYTPPGYPTTNNPLEQYHRPLKRFCRNLKAVPKELLESMNVARIAILAEERVFTSQTEVAVRLFKLYKQLEAHQCITATRFSSVGGVTSSKYCVLQLPLPLPANDRKERLQSIASVNARRLQRVGMPNSGWQVDMELVVCGCLYYAKHDMCLQMPECRFLV</sequence>
<gene>
    <name evidence="1" type="ORF">PHPALM_17070</name>
</gene>